<dbReference type="EMBL" id="KB096080">
    <property type="protein sequence ID" value="ESO08656.1"/>
    <property type="molecule type" value="Genomic_DNA"/>
</dbReference>
<evidence type="ECO:0000256" key="2">
    <source>
        <dbReference type="SAM" id="Phobius"/>
    </source>
</evidence>
<evidence type="ECO:0000313" key="4">
    <source>
        <dbReference type="EnsemblMetazoa" id="HelroP190792"/>
    </source>
</evidence>
<keyword evidence="5" id="KW-1185">Reference proteome</keyword>
<keyword evidence="2" id="KW-1133">Transmembrane helix</keyword>
<organism evidence="4 5">
    <name type="scientific">Helobdella robusta</name>
    <name type="common">Californian leech</name>
    <dbReference type="NCBI Taxonomy" id="6412"/>
    <lineage>
        <taxon>Eukaryota</taxon>
        <taxon>Metazoa</taxon>
        <taxon>Spiralia</taxon>
        <taxon>Lophotrochozoa</taxon>
        <taxon>Annelida</taxon>
        <taxon>Clitellata</taxon>
        <taxon>Hirudinea</taxon>
        <taxon>Rhynchobdellida</taxon>
        <taxon>Glossiphoniidae</taxon>
        <taxon>Helobdella</taxon>
    </lineage>
</organism>
<reference evidence="4" key="3">
    <citation type="submission" date="2015-06" db="UniProtKB">
        <authorList>
            <consortium name="EnsemblMetazoa"/>
        </authorList>
    </citation>
    <scope>IDENTIFICATION</scope>
</reference>
<sequence>MTFTSTFFILSVNISRIPAYRYMFVTLLLLQSSFIIVAFLVFSAETQRQLNYAWYKFIGLTGADDVQTFARKCYKSKKRGGQEKPHSSDELNRKRDGDELTTHADADGDNEECVSHQQLDKEDGYLKHVVDVHDDSQLQRRRHRQPQSPPLPPPPPQQQQQHRHRGHRHHHHQQQQQQLNLAESEDSDLSVVDGHFYQDFTSSDDDDEDADEFESDRAYGNDDDSPWNVQEHIYSEPADVDINDSKQPEENHVHREIDSNICSHISSTNHSDQQTADTVASTSAAAATPCTTATTSASCKRSLPPSLPHPPVIQSGDSSSSSASQLIDERR</sequence>
<feature type="compositionally biased region" description="Polar residues" evidence="1">
    <location>
        <begin position="260"/>
        <end position="274"/>
    </location>
</feature>
<dbReference type="HOGENOM" id="CLU_840865_0_0_1"/>
<dbReference type="GeneID" id="20211705"/>
<feature type="region of interest" description="Disordered" evidence="1">
    <location>
        <begin position="75"/>
        <end position="115"/>
    </location>
</feature>
<keyword evidence="2" id="KW-0812">Transmembrane</keyword>
<gene>
    <name evidence="4" type="primary">20211705</name>
    <name evidence="3" type="ORF">HELRODRAFT_190792</name>
</gene>
<feature type="compositionally biased region" description="Pro residues" evidence="1">
    <location>
        <begin position="147"/>
        <end position="157"/>
    </location>
</feature>
<dbReference type="Proteomes" id="UP000015101">
    <property type="component" value="Unassembled WGS sequence"/>
</dbReference>
<dbReference type="EnsemblMetazoa" id="HelroT190792">
    <property type="protein sequence ID" value="HelroP190792"/>
    <property type="gene ID" value="HelroG190792"/>
</dbReference>
<feature type="compositionally biased region" description="Basic residues" evidence="1">
    <location>
        <begin position="161"/>
        <end position="173"/>
    </location>
</feature>
<dbReference type="AlphaFoldDB" id="T1FSA8"/>
<feature type="transmembrane region" description="Helical" evidence="2">
    <location>
        <begin position="20"/>
        <end position="42"/>
    </location>
</feature>
<evidence type="ECO:0000313" key="5">
    <source>
        <dbReference type="Proteomes" id="UP000015101"/>
    </source>
</evidence>
<feature type="compositionally biased region" description="Basic and acidic residues" evidence="1">
    <location>
        <begin position="243"/>
        <end position="258"/>
    </location>
</feature>
<dbReference type="KEGG" id="hro:HELRODRAFT_190792"/>
<feature type="compositionally biased region" description="Basic and acidic residues" evidence="1">
    <location>
        <begin position="80"/>
        <end position="106"/>
    </location>
</feature>
<reference evidence="5" key="1">
    <citation type="submission" date="2012-12" db="EMBL/GenBank/DDBJ databases">
        <authorList>
            <person name="Hellsten U."/>
            <person name="Grimwood J."/>
            <person name="Chapman J.A."/>
            <person name="Shapiro H."/>
            <person name="Aerts A."/>
            <person name="Otillar R.P."/>
            <person name="Terry A.Y."/>
            <person name="Boore J.L."/>
            <person name="Simakov O."/>
            <person name="Marletaz F."/>
            <person name="Cho S.-J."/>
            <person name="Edsinger-Gonzales E."/>
            <person name="Havlak P."/>
            <person name="Kuo D.-H."/>
            <person name="Larsson T."/>
            <person name="Lv J."/>
            <person name="Arendt D."/>
            <person name="Savage R."/>
            <person name="Osoegawa K."/>
            <person name="de Jong P."/>
            <person name="Lindberg D.R."/>
            <person name="Seaver E.C."/>
            <person name="Weisblat D.A."/>
            <person name="Putnam N.H."/>
            <person name="Grigoriev I.V."/>
            <person name="Rokhsar D.S."/>
        </authorList>
    </citation>
    <scope>NUCLEOTIDE SEQUENCE</scope>
</reference>
<feature type="compositionally biased region" description="Acidic residues" evidence="1">
    <location>
        <begin position="202"/>
        <end position="214"/>
    </location>
</feature>
<proteinExistence type="predicted"/>
<evidence type="ECO:0000256" key="1">
    <source>
        <dbReference type="SAM" id="MobiDB-lite"/>
    </source>
</evidence>
<dbReference type="EMBL" id="AMQM01003302">
    <property type="status" value="NOT_ANNOTATED_CDS"/>
    <property type="molecule type" value="Genomic_DNA"/>
</dbReference>
<dbReference type="CTD" id="20211705"/>
<evidence type="ECO:0000313" key="3">
    <source>
        <dbReference type="EMBL" id="ESO08656.1"/>
    </source>
</evidence>
<keyword evidence="2" id="KW-0472">Membrane</keyword>
<name>T1FSA8_HELRO</name>
<dbReference type="InParanoid" id="T1FSA8"/>
<dbReference type="RefSeq" id="XP_009013586.1">
    <property type="nucleotide sequence ID" value="XM_009015338.1"/>
</dbReference>
<accession>T1FSA8</accession>
<protein>
    <submittedName>
        <fullName evidence="3 4">Uncharacterized protein</fullName>
    </submittedName>
</protein>
<reference evidence="3 5" key="2">
    <citation type="journal article" date="2013" name="Nature">
        <title>Insights into bilaterian evolution from three spiralian genomes.</title>
        <authorList>
            <person name="Simakov O."/>
            <person name="Marletaz F."/>
            <person name="Cho S.J."/>
            <person name="Edsinger-Gonzales E."/>
            <person name="Havlak P."/>
            <person name="Hellsten U."/>
            <person name="Kuo D.H."/>
            <person name="Larsson T."/>
            <person name="Lv J."/>
            <person name="Arendt D."/>
            <person name="Savage R."/>
            <person name="Osoegawa K."/>
            <person name="de Jong P."/>
            <person name="Grimwood J."/>
            <person name="Chapman J.A."/>
            <person name="Shapiro H."/>
            <person name="Aerts A."/>
            <person name="Otillar R.P."/>
            <person name="Terry A.Y."/>
            <person name="Boore J.L."/>
            <person name="Grigoriev I.V."/>
            <person name="Lindberg D.R."/>
            <person name="Seaver E.C."/>
            <person name="Weisblat D.A."/>
            <person name="Putnam N.H."/>
            <person name="Rokhsar D.S."/>
        </authorList>
    </citation>
    <scope>NUCLEOTIDE SEQUENCE</scope>
</reference>
<feature type="compositionally biased region" description="Low complexity" evidence="1">
    <location>
        <begin position="275"/>
        <end position="298"/>
    </location>
</feature>
<feature type="region of interest" description="Disordered" evidence="1">
    <location>
        <begin position="135"/>
        <end position="331"/>
    </location>
</feature>
<feature type="compositionally biased region" description="Low complexity" evidence="1">
    <location>
        <begin position="315"/>
        <end position="324"/>
    </location>
</feature>